<proteinExistence type="predicted"/>
<reference evidence="2 3" key="1">
    <citation type="journal article" date="2016" name="Nat. Commun.">
        <title>Thousands of microbial genomes shed light on interconnected biogeochemical processes in an aquifer system.</title>
        <authorList>
            <person name="Anantharaman K."/>
            <person name="Brown C.T."/>
            <person name="Hug L.A."/>
            <person name="Sharon I."/>
            <person name="Castelle C.J."/>
            <person name="Probst A.J."/>
            <person name="Thomas B.C."/>
            <person name="Singh A."/>
            <person name="Wilkins M.J."/>
            <person name="Karaoz U."/>
            <person name="Brodie E.L."/>
            <person name="Williams K.H."/>
            <person name="Hubbard S.S."/>
            <person name="Banfield J.F."/>
        </authorList>
    </citation>
    <scope>NUCLEOTIDE SEQUENCE [LARGE SCALE GENOMIC DNA]</scope>
</reference>
<organism evidence="2 3">
    <name type="scientific">Candidatus Muproteobacteria bacterium RBG_16_64_10</name>
    <dbReference type="NCBI Taxonomy" id="1817757"/>
    <lineage>
        <taxon>Bacteria</taxon>
        <taxon>Pseudomonadati</taxon>
        <taxon>Pseudomonadota</taxon>
        <taxon>Candidatus Muproteobacteria</taxon>
    </lineage>
</organism>
<evidence type="ECO:0000313" key="3">
    <source>
        <dbReference type="Proteomes" id="UP000179334"/>
    </source>
</evidence>
<dbReference type="InterPro" id="IPR029057">
    <property type="entry name" value="PRTase-like"/>
</dbReference>
<dbReference type="AlphaFoldDB" id="A0A1F6SVP6"/>
<accession>A0A1F6SVP6</accession>
<dbReference type="InterPro" id="IPR000836">
    <property type="entry name" value="PRTase_dom"/>
</dbReference>
<comment type="caution">
    <text evidence="2">The sequence shown here is derived from an EMBL/GenBank/DDBJ whole genome shotgun (WGS) entry which is preliminary data.</text>
</comment>
<gene>
    <name evidence="2" type="ORF">A2V91_06190</name>
</gene>
<name>A0A1F6SVP6_9PROT</name>
<evidence type="ECO:0000259" key="1">
    <source>
        <dbReference type="Pfam" id="PF00156"/>
    </source>
</evidence>
<feature type="domain" description="Phosphoribosyltransferase" evidence="1">
    <location>
        <begin position="95"/>
        <end position="187"/>
    </location>
</feature>
<dbReference type="EMBL" id="MFSR01000111">
    <property type="protein sequence ID" value="OGI37027.1"/>
    <property type="molecule type" value="Genomic_DNA"/>
</dbReference>
<dbReference type="Proteomes" id="UP000179334">
    <property type="component" value="Unassembled WGS sequence"/>
</dbReference>
<evidence type="ECO:0000313" key="2">
    <source>
        <dbReference type="EMBL" id="OGI37027.1"/>
    </source>
</evidence>
<protein>
    <recommendedName>
        <fullName evidence="1">Phosphoribosyltransferase domain-containing protein</fullName>
    </recommendedName>
</protein>
<dbReference type="SUPFAM" id="SSF53271">
    <property type="entry name" value="PRTase-like"/>
    <property type="match status" value="1"/>
</dbReference>
<dbReference type="Pfam" id="PF00156">
    <property type="entry name" value="Pribosyltran"/>
    <property type="match status" value="1"/>
</dbReference>
<sequence>METGEHTIVELPELRNCVKVFRDREHAGEVLAGMLAEYRGTDTRVLGILAGGVPVAAAISRALELPLDVAVVSKITLPWNSEMGYGAVAFDGTVQLNDALIQNLGLGPRDVEAGIARTREKVNSRLQRFCAEPAAALAGHGVILVDDGLASGFTLLTAIAAVQHAKPARLWVAVPTGHGDSAQRIAAAVDALYCANVRTTHGFAVADAYEHWSDVSEDDALALLRAARRPHGTVH</sequence>
<dbReference type="Gene3D" id="3.40.50.2020">
    <property type="match status" value="1"/>
</dbReference>
<dbReference type="Gene3D" id="3.30.1310.20">
    <property type="entry name" value="PRTase-like"/>
    <property type="match status" value="1"/>
</dbReference>
<dbReference type="CDD" id="cd06223">
    <property type="entry name" value="PRTases_typeI"/>
    <property type="match status" value="1"/>
</dbReference>